<feature type="repeat" description="ANK" evidence="3">
    <location>
        <begin position="604"/>
        <end position="636"/>
    </location>
</feature>
<dbReference type="AlphaFoldDB" id="A0A9P9IA71"/>
<keyword evidence="1" id="KW-0677">Repeat</keyword>
<dbReference type="InterPro" id="IPR025676">
    <property type="entry name" value="Clr5_dom"/>
</dbReference>
<evidence type="ECO:0000256" key="2">
    <source>
        <dbReference type="ARBA" id="ARBA00023043"/>
    </source>
</evidence>
<dbReference type="PROSITE" id="PS50297">
    <property type="entry name" value="ANK_REP_REGION"/>
    <property type="match status" value="3"/>
</dbReference>
<evidence type="ECO:0000313" key="6">
    <source>
        <dbReference type="Proteomes" id="UP000700596"/>
    </source>
</evidence>
<dbReference type="OrthoDB" id="539213at2759"/>
<organism evidence="5 6">
    <name type="scientific">Dendryphion nanum</name>
    <dbReference type="NCBI Taxonomy" id="256645"/>
    <lineage>
        <taxon>Eukaryota</taxon>
        <taxon>Fungi</taxon>
        <taxon>Dikarya</taxon>
        <taxon>Ascomycota</taxon>
        <taxon>Pezizomycotina</taxon>
        <taxon>Dothideomycetes</taxon>
        <taxon>Pleosporomycetidae</taxon>
        <taxon>Pleosporales</taxon>
        <taxon>Torulaceae</taxon>
        <taxon>Dendryphion</taxon>
    </lineage>
</organism>
<dbReference type="PANTHER" id="PTHR24198:SF165">
    <property type="entry name" value="ANKYRIN REPEAT-CONTAINING PROTEIN-RELATED"/>
    <property type="match status" value="1"/>
</dbReference>
<gene>
    <name evidence="5" type="ORF">B0J11DRAFT_585498</name>
</gene>
<dbReference type="PANTHER" id="PTHR24198">
    <property type="entry name" value="ANKYRIN REPEAT AND PROTEIN KINASE DOMAIN-CONTAINING PROTEIN"/>
    <property type="match status" value="1"/>
</dbReference>
<evidence type="ECO:0000313" key="5">
    <source>
        <dbReference type="EMBL" id="KAH7112532.1"/>
    </source>
</evidence>
<accession>A0A9P9IA71</accession>
<feature type="domain" description="Clr5" evidence="4">
    <location>
        <begin position="8"/>
        <end position="69"/>
    </location>
</feature>
<reference evidence="5" key="1">
    <citation type="journal article" date="2021" name="Nat. Commun.">
        <title>Genetic determinants of endophytism in the Arabidopsis root mycobiome.</title>
        <authorList>
            <person name="Mesny F."/>
            <person name="Miyauchi S."/>
            <person name="Thiergart T."/>
            <person name="Pickel B."/>
            <person name="Atanasova L."/>
            <person name="Karlsson M."/>
            <person name="Huettel B."/>
            <person name="Barry K.W."/>
            <person name="Haridas S."/>
            <person name="Chen C."/>
            <person name="Bauer D."/>
            <person name="Andreopoulos W."/>
            <person name="Pangilinan J."/>
            <person name="LaButti K."/>
            <person name="Riley R."/>
            <person name="Lipzen A."/>
            <person name="Clum A."/>
            <person name="Drula E."/>
            <person name="Henrissat B."/>
            <person name="Kohler A."/>
            <person name="Grigoriev I.V."/>
            <person name="Martin F.M."/>
            <person name="Hacquard S."/>
        </authorList>
    </citation>
    <scope>NUCLEOTIDE SEQUENCE</scope>
    <source>
        <strain evidence="5">MPI-CAGE-CH-0243</strain>
    </source>
</reference>
<feature type="repeat" description="ANK" evidence="3">
    <location>
        <begin position="1006"/>
        <end position="1038"/>
    </location>
</feature>
<dbReference type="SUPFAM" id="SSF48403">
    <property type="entry name" value="Ankyrin repeat"/>
    <property type="match status" value="3"/>
</dbReference>
<keyword evidence="6" id="KW-1185">Reference proteome</keyword>
<evidence type="ECO:0000256" key="3">
    <source>
        <dbReference type="PROSITE-ProRule" id="PRU00023"/>
    </source>
</evidence>
<dbReference type="InterPro" id="IPR002110">
    <property type="entry name" value="Ankyrin_rpt"/>
</dbReference>
<evidence type="ECO:0000259" key="4">
    <source>
        <dbReference type="Pfam" id="PF14420"/>
    </source>
</evidence>
<sequence length="1155" mass="130300">MAGRRTRNDEWELHKDEIYTLFITKDHKISEVAELMTQRHGFTRTYVDEPHPPEKAQYQTTLKKWCFNKNIGKEDWLVVSEHVKKRKAKGRESWVNIRGTTIPVKRLKKEMSRYEYMFTPFRRPISDRNSLHPYIHIYTPPRSPEMTPALSPSLPYLELDVVPTSENAFLEWAGHTPWYRFMKFIRILEIEGPPLLLSVPQHPENRISFDRSQSTSNIYDEIIRTNQRYSSQEWIDDIAMASFLQFDDSIPDEWTNPGRYLPPTRDMKPDIDVNNMLDLSLRSTQLEFIKLAIHLISNRKHTFETIEAIANLLEVKCNLSLLKSLLDQKLLVVEAFFEKLFQHSVHYGNLSLLRILVEDEDEAEKKLKTLCSEYNYALEFAIEYNHDDMVTYLLDHDVIAPGLIADEHFNWKKSLLDCAVGHKNMRIIQELLTPRSSFMLYCTDVSIETLRVAVLTGDHDIIQILVDHNPELLDQMNSEPWLLYEAASTHKTVATLMKLQNWGMDVTATDEKGYGSALAVACRYADMVVIQHLLDLGVDINGIAFGLGYYPSLNDDPEMNVTFLEHDTLTAMRDKTALCIAVEQEDESLVNLLLYKGADPNRFLHVSPLQTAAMNGNVAIAETLIKADANVNAVVNPSLKNSKYRRINEDITNKTAIHLALERGHQSIVELLMKSGAVIPNGVPELAIMGEEWNPLQAAIIGGNRSLVHWIMERVDINYWATPSCLAICVRVFGWSFAKTLFDDRISAYNFLKNPQILCECVYLGDQEAVETLVSDTKALLGKLPCGYGAIGLAVAAQHQRTSMLQVFLDAGAMPYDSTPKGLQYGKSDYSVGGACTEIDAGTSALEVAVRYKNIDVLKFLLDACGSILSDTTQVTQNRGILQAYRAAIGTGNRAVLDEFLKVGLNVRQVDDAARLALVDKYRCTSIQWYMLHTRSSRPSPEFIDILLDHDADPNAPAEGNFILYGLSEASVHTPLQSAVSCDAVELVKKLLQRRINVNAEPNVKKGATALQFAAINGNFEILNMLLKAGANVHAPPASFDGRSAIEGASEWGRLDMVTYLLGAGVDIRGRKNKNYRRSIYRAWDNGHRTLARTIQDWKAAKFGAEDCEDIETIYESMTEEELYYGDLVDVDEMAREHAVGRGQGDVTSTSRNGI</sequence>
<dbReference type="Pfam" id="PF12796">
    <property type="entry name" value="Ank_2"/>
    <property type="match status" value="3"/>
</dbReference>
<dbReference type="Pfam" id="PF14420">
    <property type="entry name" value="Clr5"/>
    <property type="match status" value="1"/>
</dbReference>
<name>A0A9P9IA71_9PLEO</name>
<feature type="repeat" description="ANK" evidence="3">
    <location>
        <begin position="573"/>
        <end position="601"/>
    </location>
</feature>
<feature type="repeat" description="ANK" evidence="3">
    <location>
        <begin position="652"/>
        <end position="677"/>
    </location>
</feature>
<keyword evidence="2 3" id="KW-0040">ANK repeat</keyword>
<dbReference type="Gene3D" id="1.25.40.20">
    <property type="entry name" value="Ankyrin repeat-containing domain"/>
    <property type="match status" value="2"/>
</dbReference>
<dbReference type="Proteomes" id="UP000700596">
    <property type="component" value="Unassembled WGS sequence"/>
</dbReference>
<evidence type="ECO:0000256" key="1">
    <source>
        <dbReference type="ARBA" id="ARBA00022737"/>
    </source>
</evidence>
<dbReference type="EMBL" id="JAGMWT010000021">
    <property type="protein sequence ID" value="KAH7112532.1"/>
    <property type="molecule type" value="Genomic_DNA"/>
</dbReference>
<dbReference type="SMART" id="SM00248">
    <property type="entry name" value="ANK"/>
    <property type="match status" value="14"/>
</dbReference>
<proteinExistence type="predicted"/>
<feature type="repeat" description="ANK" evidence="3">
    <location>
        <begin position="1041"/>
        <end position="1073"/>
    </location>
</feature>
<dbReference type="PROSITE" id="PS50088">
    <property type="entry name" value="ANK_REPEAT"/>
    <property type="match status" value="5"/>
</dbReference>
<comment type="caution">
    <text evidence="5">The sequence shown here is derived from an EMBL/GenBank/DDBJ whole genome shotgun (WGS) entry which is preliminary data.</text>
</comment>
<dbReference type="InterPro" id="IPR036770">
    <property type="entry name" value="Ankyrin_rpt-contain_sf"/>
</dbReference>
<protein>
    <submittedName>
        <fullName evidence="5">Ankyrin repeat-containing domain protein</fullName>
    </submittedName>
</protein>